<evidence type="ECO:0000256" key="6">
    <source>
        <dbReference type="ARBA" id="ARBA00023065"/>
    </source>
</evidence>
<dbReference type="InterPro" id="IPR006665">
    <property type="entry name" value="OmpA-like"/>
</dbReference>
<dbReference type="EMBL" id="JAHDYS010000010">
    <property type="protein sequence ID" value="MBT1072403.1"/>
    <property type="molecule type" value="Genomic_DNA"/>
</dbReference>
<keyword evidence="6" id="KW-0406">Ion transport</keyword>
<reference evidence="13 14" key="1">
    <citation type="submission" date="2021-05" db="EMBL/GenBank/DDBJ databases">
        <title>The draft genome of Geobacter chapellei DSM 13688.</title>
        <authorList>
            <person name="Xu Z."/>
            <person name="Masuda Y."/>
            <person name="Itoh H."/>
            <person name="Senoo K."/>
        </authorList>
    </citation>
    <scope>NUCLEOTIDE SEQUENCE [LARGE SCALE GENOMIC DNA]</scope>
    <source>
        <strain evidence="13 14">DSM 13688</strain>
    </source>
</reference>
<dbReference type="Pfam" id="PF00691">
    <property type="entry name" value="OmpA"/>
    <property type="match status" value="1"/>
</dbReference>
<evidence type="ECO:0000256" key="1">
    <source>
        <dbReference type="ARBA" id="ARBA00004571"/>
    </source>
</evidence>
<evidence type="ECO:0000256" key="10">
    <source>
        <dbReference type="PROSITE-ProRule" id="PRU00473"/>
    </source>
</evidence>
<dbReference type="Gene3D" id="3.30.1330.60">
    <property type="entry name" value="OmpA-like domain"/>
    <property type="match status" value="1"/>
</dbReference>
<keyword evidence="14" id="KW-1185">Reference proteome</keyword>
<sequence>MENIVQKVPVAKIIAAGFLSLACILPIPAHAEIKAGSVEISPFVGFNLFENGQNLNNNLIYGGRVGYNFTNHFGLEGSVEFINTRVDDKSRTGIKEGQFRSPTNDVNLAFYHLDALYHFMPEGKFNPYVVAGLGGVHYSPRIATQDMTAISFGAGAKYWVAEHVALRVDVRDNVVSEVFQEAYHNVNATAGVVFAFGGTSKAATPVAAPEPVAKPVAAPEPVAKPQPKAIEKVVIVVAEVPPPKIEEQVKVLATAPKVEEKVIILAFEDVHFDFNKATLSKESQVILKKSVQVLKDNPKAKVRIAGYTSASGTDEYNQKLSERRAKAVEEYLIKEGIVTPDRLSIVGYGETRPAEYEAAPKDLYSHAAKANMRVLFEVIVK</sequence>
<comment type="subcellular location">
    <subcellularLocation>
        <location evidence="1">Cell outer membrane</location>
        <topology evidence="1">Multi-pass membrane protein</topology>
    </subcellularLocation>
</comment>
<evidence type="ECO:0000256" key="4">
    <source>
        <dbReference type="ARBA" id="ARBA00022692"/>
    </source>
</evidence>
<keyword evidence="9" id="KW-0998">Cell outer membrane</keyword>
<dbReference type="SUPFAM" id="SSF56925">
    <property type="entry name" value="OMPA-like"/>
    <property type="match status" value="1"/>
</dbReference>
<dbReference type="PRINTS" id="PR01021">
    <property type="entry name" value="OMPADOMAIN"/>
</dbReference>
<name>A0ABS5U9R8_9BACT</name>
<organism evidence="13 14">
    <name type="scientific">Pelotalea chapellei</name>
    <dbReference type="NCBI Taxonomy" id="44671"/>
    <lineage>
        <taxon>Bacteria</taxon>
        <taxon>Pseudomonadati</taxon>
        <taxon>Thermodesulfobacteriota</taxon>
        <taxon>Desulfuromonadia</taxon>
        <taxon>Geobacterales</taxon>
        <taxon>Geobacteraceae</taxon>
        <taxon>Pelotalea</taxon>
    </lineage>
</organism>
<accession>A0ABS5U9R8</accession>
<feature type="signal peptide" evidence="11">
    <location>
        <begin position="1"/>
        <end position="31"/>
    </location>
</feature>
<dbReference type="SUPFAM" id="SSF103088">
    <property type="entry name" value="OmpA-like"/>
    <property type="match status" value="1"/>
</dbReference>
<dbReference type="Gene3D" id="2.40.160.20">
    <property type="match status" value="1"/>
</dbReference>
<keyword evidence="8 10" id="KW-0472">Membrane</keyword>
<evidence type="ECO:0000256" key="2">
    <source>
        <dbReference type="ARBA" id="ARBA00022448"/>
    </source>
</evidence>
<dbReference type="NCBIfam" id="TIGR04565">
    <property type="entry name" value="OMP_myx_plus"/>
    <property type="match status" value="1"/>
</dbReference>
<dbReference type="InterPro" id="IPR011250">
    <property type="entry name" value="OMP/PagP_B-barrel"/>
</dbReference>
<evidence type="ECO:0000256" key="3">
    <source>
        <dbReference type="ARBA" id="ARBA00022452"/>
    </source>
</evidence>
<dbReference type="Proteomes" id="UP000784128">
    <property type="component" value="Unassembled WGS sequence"/>
</dbReference>
<evidence type="ECO:0000259" key="12">
    <source>
        <dbReference type="PROSITE" id="PS51123"/>
    </source>
</evidence>
<proteinExistence type="predicted"/>
<dbReference type="CDD" id="cd07185">
    <property type="entry name" value="OmpA_C-like"/>
    <property type="match status" value="1"/>
</dbReference>
<dbReference type="InterPro" id="IPR027385">
    <property type="entry name" value="Beta-barrel_OMP"/>
</dbReference>
<evidence type="ECO:0000313" key="13">
    <source>
        <dbReference type="EMBL" id="MBT1072403.1"/>
    </source>
</evidence>
<feature type="chain" id="PRO_5045640437" evidence="11">
    <location>
        <begin position="32"/>
        <end position="381"/>
    </location>
</feature>
<dbReference type="RefSeq" id="WP_214299299.1">
    <property type="nucleotide sequence ID" value="NZ_JAHDYS010000010.1"/>
</dbReference>
<dbReference type="PANTHER" id="PTHR30329:SF21">
    <property type="entry name" value="LIPOPROTEIN YIAD-RELATED"/>
    <property type="match status" value="1"/>
</dbReference>
<evidence type="ECO:0000313" key="14">
    <source>
        <dbReference type="Proteomes" id="UP000784128"/>
    </source>
</evidence>
<comment type="caution">
    <text evidence="13">The sequence shown here is derived from an EMBL/GenBank/DDBJ whole genome shotgun (WGS) entry which is preliminary data.</text>
</comment>
<keyword evidence="3" id="KW-1134">Transmembrane beta strand</keyword>
<keyword evidence="7" id="KW-0626">Porin</keyword>
<gene>
    <name evidence="13" type="ORF">KJB30_11440</name>
</gene>
<dbReference type="PANTHER" id="PTHR30329">
    <property type="entry name" value="STATOR ELEMENT OF FLAGELLAR MOTOR COMPLEX"/>
    <property type="match status" value="1"/>
</dbReference>
<keyword evidence="4" id="KW-0812">Transmembrane</keyword>
<dbReference type="InterPro" id="IPR050330">
    <property type="entry name" value="Bact_OuterMem_StrucFunc"/>
</dbReference>
<feature type="domain" description="OmpA-like" evidence="12">
    <location>
        <begin position="259"/>
        <end position="381"/>
    </location>
</feature>
<keyword evidence="2" id="KW-0813">Transport</keyword>
<evidence type="ECO:0000256" key="7">
    <source>
        <dbReference type="ARBA" id="ARBA00023114"/>
    </source>
</evidence>
<evidence type="ECO:0000256" key="9">
    <source>
        <dbReference type="ARBA" id="ARBA00023237"/>
    </source>
</evidence>
<keyword evidence="5 11" id="KW-0732">Signal</keyword>
<evidence type="ECO:0000256" key="8">
    <source>
        <dbReference type="ARBA" id="ARBA00023136"/>
    </source>
</evidence>
<dbReference type="InterPro" id="IPR030820">
    <property type="entry name" value="OMP_myx_plus_Proteobacteria"/>
</dbReference>
<dbReference type="PROSITE" id="PS51123">
    <property type="entry name" value="OMPA_2"/>
    <property type="match status" value="1"/>
</dbReference>
<dbReference type="Pfam" id="PF13505">
    <property type="entry name" value="OMP_b-brl"/>
    <property type="match status" value="1"/>
</dbReference>
<evidence type="ECO:0000256" key="5">
    <source>
        <dbReference type="ARBA" id="ARBA00022729"/>
    </source>
</evidence>
<evidence type="ECO:0000256" key="11">
    <source>
        <dbReference type="SAM" id="SignalP"/>
    </source>
</evidence>
<dbReference type="InterPro" id="IPR006664">
    <property type="entry name" value="OMP_bac"/>
</dbReference>
<dbReference type="InterPro" id="IPR036737">
    <property type="entry name" value="OmpA-like_sf"/>
</dbReference>
<protein>
    <submittedName>
        <fullName evidence="13">Outer membrane beta-barrel domain-containing protein</fullName>
    </submittedName>
</protein>
<dbReference type="PROSITE" id="PS51257">
    <property type="entry name" value="PROKAR_LIPOPROTEIN"/>
    <property type="match status" value="1"/>
</dbReference>